<protein>
    <submittedName>
        <fullName evidence="1">Uncharacterized protein</fullName>
    </submittedName>
</protein>
<sequence>MTEFSQNDSIDSKLASKKLGISVRHIRRLTKAAKQKGSNTITHNDKCFLFEEVNGIGGRGLVYAYTQVAKNSAKPKRRVNNNVALNPLELPVIADLNKFTTDEKQALVSFYHTSKHPLSHIAQALIMAHGSSGKASSLEAKIKR</sequence>
<dbReference type="Proteomes" id="UP000242502">
    <property type="component" value="Unassembled WGS sequence"/>
</dbReference>
<dbReference type="AlphaFoldDB" id="A0A1D2QRK2"/>
<evidence type="ECO:0000313" key="1">
    <source>
        <dbReference type="EMBL" id="ODS24202.1"/>
    </source>
</evidence>
<reference evidence="1 2" key="1">
    <citation type="journal article" date="2016" name="Appl. Environ. Microbiol.">
        <title>Lack of Overt Genome Reduction in the Bryostatin-Producing Bryozoan Symbiont "Candidatus Endobugula sertula".</title>
        <authorList>
            <person name="Miller I.J."/>
            <person name="Vanee N."/>
            <person name="Fong S.S."/>
            <person name="Lim-Fong G.E."/>
            <person name="Kwan J.C."/>
        </authorList>
    </citation>
    <scope>NUCLEOTIDE SEQUENCE [LARGE SCALE GENOMIC DNA]</scope>
    <source>
        <strain evidence="1">AB1-4</strain>
    </source>
</reference>
<evidence type="ECO:0000313" key="2">
    <source>
        <dbReference type="Proteomes" id="UP000242502"/>
    </source>
</evidence>
<comment type="caution">
    <text evidence="1">The sequence shown here is derived from an EMBL/GenBank/DDBJ whole genome shotgun (WGS) entry which is preliminary data.</text>
</comment>
<proteinExistence type="predicted"/>
<gene>
    <name evidence="1" type="ORF">AB835_04800</name>
</gene>
<name>A0A1D2QRK2_9GAMM</name>
<dbReference type="STRING" id="62101.AB835_04800"/>
<dbReference type="EMBL" id="MDLC01000012">
    <property type="protein sequence ID" value="ODS24202.1"/>
    <property type="molecule type" value="Genomic_DNA"/>
</dbReference>
<accession>A0A1D2QRK2</accession>
<organism evidence="1 2">
    <name type="scientific">Candidatus Endobugula sertula</name>
    <name type="common">Bugula neritina bacterial symbiont</name>
    <dbReference type="NCBI Taxonomy" id="62101"/>
    <lineage>
        <taxon>Bacteria</taxon>
        <taxon>Pseudomonadati</taxon>
        <taxon>Pseudomonadota</taxon>
        <taxon>Gammaproteobacteria</taxon>
        <taxon>Cellvibrionales</taxon>
        <taxon>Cellvibrionaceae</taxon>
        <taxon>Candidatus Endobugula</taxon>
    </lineage>
</organism>